<proteinExistence type="predicted"/>
<gene>
    <name evidence="1" type="ORF">NSCAC_1705</name>
</gene>
<organism evidence="1 2">
    <name type="scientific">Candidatus Nitrosacidococcus tergens</name>
    <dbReference type="NCBI Taxonomy" id="553981"/>
    <lineage>
        <taxon>Bacteria</taxon>
        <taxon>Pseudomonadati</taxon>
        <taxon>Pseudomonadota</taxon>
        <taxon>Gammaproteobacteria</taxon>
        <taxon>Chromatiales</taxon>
        <taxon>Chromatiaceae</taxon>
        <taxon>Candidatus Nitrosacidococcus</taxon>
    </lineage>
</organism>
<dbReference type="KEGG" id="ntg:NSCAC_1705"/>
<dbReference type="EMBL" id="LR778175">
    <property type="protein sequence ID" value="CAB1277510.1"/>
    <property type="molecule type" value="Genomic_DNA"/>
</dbReference>
<sequence length="43" mass="5157">MTYILKDFRNMPLVFYAAQCNRGSHLSYDKTLYYYSLSSRIII</sequence>
<dbReference type="Proteomes" id="UP000516072">
    <property type="component" value="Chromosome"/>
</dbReference>
<reference evidence="1 2" key="1">
    <citation type="submission" date="2020-03" db="EMBL/GenBank/DDBJ databases">
        <authorList>
            <person name="Picone N."/>
        </authorList>
    </citation>
    <scope>NUCLEOTIDE SEQUENCE [LARGE SCALE GENOMIC DNA]</scope>
    <source>
        <strain evidence="1">NSCAC1</strain>
    </source>
</reference>
<dbReference type="AlphaFoldDB" id="A0A7G1QBW9"/>
<keyword evidence="2" id="KW-1185">Reference proteome</keyword>
<evidence type="ECO:0000313" key="2">
    <source>
        <dbReference type="Proteomes" id="UP000516072"/>
    </source>
</evidence>
<accession>A0A7G1QBW9</accession>
<protein>
    <submittedName>
        <fullName evidence="1">Uncharacterized protein</fullName>
    </submittedName>
</protein>
<name>A0A7G1QBW9_9GAMM</name>
<evidence type="ECO:0000313" key="1">
    <source>
        <dbReference type="EMBL" id="CAB1277510.1"/>
    </source>
</evidence>